<dbReference type="EMBL" id="VLKU01000006">
    <property type="protein sequence ID" value="TWI33765.1"/>
    <property type="molecule type" value="Genomic_DNA"/>
</dbReference>
<comment type="caution">
    <text evidence="1">The sequence shown here is derived from an EMBL/GenBank/DDBJ whole genome shotgun (WGS) entry which is preliminary data.</text>
</comment>
<dbReference type="AlphaFoldDB" id="A0A562NNI9"/>
<dbReference type="InterPro" id="IPR008884">
    <property type="entry name" value="TylF_MeTrfase"/>
</dbReference>
<dbReference type="Pfam" id="PF13578">
    <property type="entry name" value="Methyltransf_24"/>
    <property type="match status" value="1"/>
</dbReference>
<dbReference type="Gene3D" id="3.40.50.150">
    <property type="entry name" value="Vaccinia Virus protein VP39"/>
    <property type="match status" value="2"/>
</dbReference>
<dbReference type="RefSeq" id="WP_145397943.1">
    <property type="nucleotide sequence ID" value="NZ_VLKU01000006.1"/>
</dbReference>
<dbReference type="OrthoDB" id="9811332at2"/>
<reference evidence="1 2" key="1">
    <citation type="journal article" date="2015" name="Stand. Genomic Sci.">
        <title>Genomic Encyclopedia of Bacterial and Archaeal Type Strains, Phase III: the genomes of soil and plant-associated and newly described type strains.</title>
        <authorList>
            <person name="Whitman W.B."/>
            <person name="Woyke T."/>
            <person name="Klenk H.P."/>
            <person name="Zhou Y."/>
            <person name="Lilburn T.G."/>
            <person name="Beck B.J."/>
            <person name="De Vos P."/>
            <person name="Vandamme P."/>
            <person name="Eisen J.A."/>
            <person name="Garrity G."/>
            <person name="Hugenholtz P."/>
            <person name="Kyrpides N.C."/>
        </authorList>
    </citation>
    <scope>NUCLEOTIDE SEQUENCE [LARGE SCALE GENOMIC DNA]</scope>
    <source>
        <strain evidence="1 2">CGMCC 1.5364</strain>
    </source>
</reference>
<keyword evidence="1" id="KW-0808">Transferase</keyword>
<dbReference type="Pfam" id="PF05711">
    <property type="entry name" value="TylF"/>
    <property type="match status" value="1"/>
</dbReference>
<evidence type="ECO:0000313" key="2">
    <source>
        <dbReference type="Proteomes" id="UP000316225"/>
    </source>
</evidence>
<dbReference type="GO" id="GO:0008168">
    <property type="term" value="F:methyltransferase activity"/>
    <property type="evidence" value="ECO:0007669"/>
    <property type="project" value="UniProtKB-KW"/>
</dbReference>
<accession>A0A562NNI9</accession>
<proteinExistence type="predicted"/>
<organism evidence="1 2">
    <name type="scientific">Paracoccus sulfuroxidans</name>
    <dbReference type="NCBI Taxonomy" id="384678"/>
    <lineage>
        <taxon>Bacteria</taxon>
        <taxon>Pseudomonadati</taxon>
        <taxon>Pseudomonadota</taxon>
        <taxon>Alphaproteobacteria</taxon>
        <taxon>Rhodobacterales</taxon>
        <taxon>Paracoccaceae</taxon>
        <taxon>Paracoccus</taxon>
    </lineage>
</organism>
<dbReference type="GO" id="GO:0032259">
    <property type="term" value="P:methylation"/>
    <property type="evidence" value="ECO:0007669"/>
    <property type="project" value="UniProtKB-KW"/>
</dbReference>
<keyword evidence="2" id="KW-1185">Reference proteome</keyword>
<evidence type="ECO:0000313" key="1">
    <source>
        <dbReference type="EMBL" id="TWI33765.1"/>
    </source>
</evidence>
<protein>
    <submittedName>
        <fullName evidence="1">Putative O-methyltransferase YrrM</fullName>
    </submittedName>
</protein>
<sequence length="484" mass="53684">MPPKIGTEPEFQTLWDKVQPYTMTSRERGYALWCAINTILDNETPGAFVECGVWRGGSSMLIALTLLQRGAGHRDIYMFDTFEGMTEAGEVDVDVDGHHADALMEGIRGDKLAELVKAAAGIDGVRAAMESTGYDMRRIRMIKGDVRETLKVTQTLGIALLRLDTDFYDSTLEELRVLYPRLNKGGILIIDDFGHWHGARLAVQDYFADPECPFTKPMLWAIDYTGRGAVKIEEQTGAGIERYDYVPPGMEPPDLLPLFPFAEAQNPWKIGWQYLRKQTPHIWRSDTRHTGHATGNASAEEAACLYAVARQFEGRRGLEIGTHFGWTAAHLLAAGLRLDCMDPAIADPERKAQISEALDGVKTTGSYRLWSSLSPAGVKEVRDSAEEPYSFAFIDGDHDGEAPADDAREVLNHLAPDAVVMFHDLTSPHVAKGLAVMQDAGFKVRLYNTMQIMGVAWRGNVTIPEHVVDPNVPPMMAGHLKRFL</sequence>
<name>A0A562NNI9_9RHOB</name>
<dbReference type="InterPro" id="IPR029063">
    <property type="entry name" value="SAM-dependent_MTases_sf"/>
</dbReference>
<dbReference type="Proteomes" id="UP000316225">
    <property type="component" value="Unassembled WGS sequence"/>
</dbReference>
<keyword evidence="1" id="KW-0489">Methyltransferase</keyword>
<dbReference type="PANTHER" id="PTHR40036:SF1">
    <property type="entry name" value="MACROCIN O-METHYLTRANSFERASE"/>
    <property type="match status" value="1"/>
</dbReference>
<gene>
    <name evidence="1" type="ORF">IQ24_02129</name>
</gene>
<dbReference type="SUPFAM" id="SSF53335">
    <property type="entry name" value="S-adenosyl-L-methionine-dependent methyltransferases"/>
    <property type="match status" value="2"/>
</dbReference>
<dbReference type="PANTHER" id="PTHR40036">
    <property type="entry name" value="MACROCIN O-METHYLTRANSFERASE"/>
    <property type="match status" value="1"/>
</dbReference>